<dbReference type="AlphaFoldDB" id="A0A1H8TC15"/>
<dbReference type="PRINTS" id="PR00097">
    <property type="entry name" value="ANTSNTHASEII"/>
</dbReference>
<comment type="function">
    <text evidence="1 9">Catalyzes the synthesis of GMP from XMP.</text>
</comment>
<protein>
    <recommendedName>
        <fullName evidence="9">GMP synthase [glutamine-hydrolyzing]</fullName>
        <ecNumber evidence="9">6.3.5.2</ecNumber>
    </recommendedName>
    <alternativeName>
        <fullName evidence="9">GMP synthetase</fullName>
    </alternativeName>
    <alternativeName>
        <fullName evidence="9">Glutamine amidotransferase</fullName>
    </alternativeName>
</protein>
<dbReference type="SUPFAM" id="SSF52317">
    <property type="entry name" value="Class I glutamine amidotransferase-like"/>
    <property type="match status" value="1"/>
</dbReference>
<evidence type="ECO:0000256" key="1">
    <source>
        <dbReference type="ARBA" id="ARBA00002332"/>
    </source>
</evidence>
<proteinExistence type="inferred from homology"/>
<dbReference type="GO" id="GO:0005524">
    <property type="term" value="F:ATP binding"/>
    <property type="evidence" value="ECO:0007669"/>
    <property type="project" value="UniProtKB-UniRule"/>
</dbReference>
<dbReference type="UniPathway" id="UPA00189">
    <property type="reaction ID" value="UER00296"/>
</dbReference>
<evidence type="ECO:0000256" key="6">
    <source>
        <dbReference type="ARBA" id="ARBA00022755"/>
    </source>
</evidence>
<accession>A0A1H8TC15</accession>
<keyword evidence="6 9" id="KW-0658">Purine biosynthesis</keyword>
<dbReference type="SUPFAM" id="SSF52402">
    <property type="entry name" value="Adenine nucleotide alpha hydrolases-like"/>
    <property type="match status" value="1"/>
</dbReference>
<dbReference type="PROSITE" id="PS51273">
    <property type="entry name" value="GATASE_TYPE_1"/>
    <property type="match status" value="1"/>
</dbReference>
<dbReference type="FunFam" id="3.40.50.620:FF:000001">
    <property type="entry name" value="GMP synthase [glutamine-hydrolyzing]"/>
    <property type="match status" value="1"/>
</dbReference>
<dbReference type="NCBIfam" id="TIGR00884">
    <property type="entry name" value="guaA_Cterm"/>
    <property type="match status" value="1"/>
</dbReference>
<dbReference type="CDD" id="cd01997">
    <property type="entry name" value="GMP_synthase_C"/>
    <property type="match status" value="1"/>
</dbReference>
<comment type="pathway">
    <text evidence="2 9">Purine metabolism; GMP biosynthesis; GMP from XMP (L-Gln route): step 1/1.</text>
</comment>
<dbReference type="Gene3D" id="3.40.50.620">
    <property type="entry name" value="HUPs"/>
    <property type="match status" value="1"/>
</dbReference>
<evidence type="ECO:0000256" key="7">
    <source>
        <dbReference type="ARBA" id="ARBA00022840"/>
    </source>
</evidence>
<dbReference type="InterPro" id="IPR017926">
    <property type="entry name" value="GATASE"/>
</dbReference>
<keyword evidence="7 9" id="KW-0067">ATP-binding</keyword>
<keyword evidence="8 9" id="KW-0315">Glutamine amidotransferase</keyword>
<dbReference type="RefSeq" id="WP_091745221.1">
    <property type="nucleotide sequence ID" value="NZ_FODY01000006.1"/>
</dbReference>
<keyword evidence="13" id="KW-1185">Reference proteome</keyword>
<dbReference type="PANTHER" id="PTHR11922:SF2">
    <property type="entry name" value="GMP SYNTHASE [GLUTAMINE-HYDROLYZING]"/>
    <property type="match status" value="1"/>
</dbReference>
<evidence type="ECO:0000256" key="4">
    <source>
        <dbReference type="ARBA" id="ARBA00022741"/>
    </source>
</evidence>
<dbReference type="PROSITE" id="PS51553">
    <property type="entry name" value="GMPS_ATP_PPASE"/>
    <property type="match status" value="1"/>
</dbReference>
<organism evidence="12 13">
    <name type="scientific">Propionispora vibrioides</name>
    <dbReference type="NCBI Taxonomy" id="112903"/>
    <lineage>
        <taxon>Bacteria</taxon>
        <taxon>Bacillati</taxon>
        <taxon>Bacillota</taxon>
        <taxon>Negativicutes</taxon>
        <taxon>Selenomonadales</taxon>
        <taxon>Sporomusaceae</taxon>
        <taxon>Propionispora</taxon>
    </lineage>
</organism>
<feature type="active site" evidence="9">
    <location>
        <position position="170"/>
    </location>
</feature>
<feature type="domain" description="GMPS ATP-PPase" evidence="11">
    <location>
        <begin position="197"/>
        <end position="386"/>
    </location>
</feature>
<evidence type="ECO:0000256" key="2">
    <source>
        <dbReference type="ARBA" id="ARBA00005153"/>
    </source>
</evidence>
<dbReference type="InterPro" id="IPR014729">
    <property type="entry name" value="Rossmann-like_a/b/a_fold"/>
</dbReference>
<dbReference type="InterPro" id="IPR004739">
    <property type="entry name" value="GMP_synth_GATase"/>
</dbReference>
<dbReference type="OrthoDB" id="9802219at2"/>
<feature type="active site" description="Nucleophile" evidence="9">
    <location>
        <position position="83"/>
    </location>
</feature>
<dbReference type="Pfam" id="PF02540">
    <property type="entry name" value="NAD_synthase"/>
    <property type="match status" value="1"/>
</dbReference>
<sequence length="511" mass="56858">MKHSELVIIMDFGGQYSQLIARRVRECGVYCEIVPFNTPIEKLAAMNAKGIVFSGGPSSVYSEQAPVCDTKVFEMGIPVLGICYGMQFTAHTLGGKVSHADTREYGNTKLYVDLNQGIFSETDKETQVWMSHGDYIEAAPAGFSVTAHTKSTPVAAMADEQKRIYGVQFHPEVVHTPEGMKMLKSFLFTICGCKGDWNMGSFVDQAIQAIKAQVGNKRVLCALSGGIDSSVAAVLVHRAIGDQLTCVFVNHGFLRKGEPEQVVKTFRDGFHMNLVYANVVDRFMKRVEGVTDPEQKRKIIGEEFIRVFEAEAEKLGEIDFLVQGTLYPDVVESGTATAAVIKSHHNVGGLPEDMQFALVEPLRDLFKDEVRALARELELPEDIVWRQPFPGPGLAIRIIGEITEERLDILREADAIVHQEIKKADLYRKVWQSFAILPAMKSVGVMGDERTYAYTVGLRIVSSEDGMTADWVRLPYEVLDAISRRIVNEVKGVNRVVYDITSKPPSTIEWE</sequence>
<dbReference type="NCBIfam" id="TIGR00888">
    <property type="entry name" value="guaA_Nterm"/>
    <property type="match status" value="1"/>
</dbReference>
<dbReference type="EC" id="6.3.5.2" evidence="9"/>
<dbReference type="InterPro" id="IPR025777">
    <property type="entry name" value="GMPS_ATP_PPase_dom"/>
</dbReference>
<evidence type="ECO:0000256" key="10">
    <source>
        <dbReference type="PROSITE-ProRule" id="PRU00886"/>
    </source>
</evidence>
<dbReference type="SUPFAM" id="SSF54810">
    <property type="entry name" value="GMP synthetase C-terminal dimerisation domain"/>
    <property type="match status" value="1"/>
</dbReference>
<dbReference type="FunFam" id="3.40.50.880:FF:000001">
    <property type="entry name" value="GMP synthase [glutamine-hydrolyzing]"/>
    <property type="match status" value="1"/>
</dbReference>
<dbReference type="EMBL" id="FODY01000006">
    <property type="protein sequence ID" value="SEO88286.1"/>
    <property type="molecule type" value="Genomic_DNA"/>
</dbReference>
<dbReference type="Pfam" id="PF00958">
    <property type="entry name" value="GMP_synt_C"/>
    <property type="match status" value="1"/>
</dbReference>
<evidence type="ECO:0000256" key="8">
    <source>
        <dbReference type="ARBA" id="ARBA00022962"/>
    </source>
</evidence>
<dbReference type="NCBIfam" id="NF000848">
    <property type="entry name" value="PRK00074.1"/>
    <property type="match status" value="1"/>
</dbReference>
<dbReference type="Proteomes" id="UP000198847">
    <property type="component" value="Unassembled WGS sequence"/>
</dbReference>
<dbReference type="Pfam" id="PF00117">
    <property type="entry name" value="GATase"/>
    <property type="match status" value="1"/>
</dbReference>
<dbReference type="HAMAP" id="MF_00344">
    <property type="entry name" value="GMP_synthase"/>
    <property type="match status" value="1"/>
</dbReference>
<dbReference type="InterPro" id="IPR029062">
    <property type="entry name" value="Class_I_gatase-like"/>
</dbReference>
<evidence type="ECO:0000256" key="3">
    <source>
        <dbReference type="ARBA" id="ARBA00022598"/>
    </source>
</evidence>
<comment type="catalytic activity">
    <reaction evidence="9">
        <text>XMP + L-glutamine + ATP + H2O = GMP + L-glutamate + AMP + diphosphate + 2 H(+)</text>
        <dbReference type="Rhea" id="RHEA:11680"/>
        <dbReference type="ChEBI" id="CHEBI:15377"/>
        <dbReference type="ChEBI" id="CHEBI:15378"/>
        <dbReference type="ChEBI" id="CHEBI:29985"/>
        <dbReference type="ChEBI" id="CHEBI:30616"/>
        <dbReference type="ChEBI" id="CHEBI:33019"/>
        <dbReference type="ChEBI" id="CHEBI:57464"/>
        <dbReference type="ChEBI" id="CHEBI:58115"/>
        <dbReference type="ChEBI" id="CHEBI:58359"/>
        <dbReference type="ChEBI" id="CHEBI:456215"/>
        <dbReference type="EC" id="6.3.5.2"/>
    </reaction>
</comment>
<dbReference type="GO" id="GO:0003921">
    <property type="term" value="F:GMP synthase activity"/>
    <property type="evidence" value="ECO:0007669"/>
    <property type="project" value="InterPro"/>
</dbReference>
<dbReference type="PRINTS" id="PR00096">
    <property type="entry name" value="GATASE"/>
</dbReference>
<gene>
    <name evidence="9" type="primary">guaA</name>
    <name evidence="12" type="ORF">SAMN04490178_106103</name>
</gene>
<feature type="active site" evidence="9">
    <location>
        <position position="172"/>
    </location>
</feature>
<dbReference type="PANTHER" id="PTHR11922">
    <property type="entry name" value="GMP SYNTHASE-RELATED"/>
    <property type="match status" value="1"/>
</dbReference>
<dbReference type="STRING" id="112903.SAMN04490178_106103"/>
<keyword evidence="4 9" id="KW-0547">Nucleotide-binding</keyword>
<evidence type="ECO:0000256" key="9">
    <source>
        <dbReference type="HAMAP-Rule" id="MF_00344"/>
    </source>
</evidence>
<evidence type="ECO:0000256" key="5">
    <source>
        <dbReference type="ARBA" id="ARBA00022749"/>
    </source>
</evidence>
<keyword evidence="3 9" id="KW-0436">Ligase</keyword>
<name>A0A1H8TC15_9FIRM</name>
<dbReference type="Gene3D" id="3.30.300.10">
    <property type="match status" value="1"/>
</dbReference>
<evidence type="ECO:0000313" key="12">
    <source>
        <dbReference type="EMBL" id="SEO88286.1"/>
    </source>
</evidence>
<evidence type="ECO:0000259" key="11">
    <source>
        <dbReference type="PROSITE" id="PS51553"/>
    </source>
</evidence>
<feature type="binding site" evidence="10">
    <location>
        <begin position="224"/>
        <end position="230"/>
    </location>
    <ligand>
        <name>ATP</name>
        <dbReference type="ChEBI" id="CHEBI:30616"/>
    </ligand>
</feature>
<dbReference type="FunFam" id="3.30.300.10:FF:000002">
    <property type="entry name" value="GMP synthase [glutamine-hydrolyzing]"/>
    <property type="match status" value="1"/>
</dbReference>
<dbReference type="InterPro" id="IPR022310">
    <property type="entry name" value="NAD/GMP_synthase"/>
</dbReference>
<comment type="subunit">
    <text evidence="9">Homodimer.</text>
</comment>
<dbReference type="InterPro" id="IPR001674">
    <property type="entry name" value="GMP_synth_C"/>
</dbReference>
<dbReference type="Gene3D" id="3.40.50.880">
    <property type="match status" value="1"/>
</dbReference>
<reference evidence="12 13" key="1">
    <citation type="submission" date="2016-10" db="EMBL/GenBank/DDBJ databases">
        <authorList>
            <person name="de Groot N.N."/>
        </authorList>
    </citation>
    <scope>NUCLEOTIDE SEQUENCE [LARGE SCALE GENOMIC DNA]</scope>
    <source>
        <strain evidence="12 13">DSM 13305</strain>
    </source>
</reference>
<keyword evidence="5 9" id="KW-0332">GMP biosynthesis</keyword>
<dbReference type="GO" id="GO:0005829">
    <property type="term" value="C:cytosol"/>
    <property type="evidence" value="ECO:0007669"/>
    <property type="project" value="TreeGrafter"/>
</dbReference>
<dbReference type="InterPro" id="IPR022955">
    <property type="entry name" value="GMP_synthase"/>
</dbReference>
<dbReference type="CDD" id="cd01742">
    <property type="entry name" value="GATase1_GMP_Synthase"/>
    <property type="match status" value="1"/>
</dbReference>
<evidence type="ECO:0000313" key="13">
    <source>
        <dbReference type="Proteomes" id="UP000198847"/>
    </source>
</evidence>